<keyword evidence="3" id="KW-1185">Reference proteome</keyword>
<organism evidence="2 3">
    <name type="scientific">Prorocentrum cordatum</name>
    <dbReference type="NCBI Taxonomy" id="2364126"/>
    <lineage>
        <taxon>Eukaryota</taxon>
        <taxon>Sar</taxon>
        <taxon>Alveolata</taxon>
        <taxon>Dinophyceae</taxon>
        <taxon>Prorocentrales</taxon>
        <taxon>Prorocentraceae</taxon>
        <taxon>Prorocentrum</taxon>
    </lineage>
</organism>
<feature type="compositionally biased region" description="Basic and acidic residues" evidence="1">
    <location>
        <begin position="1"/>
        <end position="23"/>
    </location>
</feature>
<accession>A0ABN9YC93</accession>
<dbReference type="PANTHER" id="PTHR38899:SF1">
    <property type="entry name" value="PROTEIN KINASE"/>
    <property type="match status" value="1"/>
</dbReference>
<dbReference type="Proteomes" id="UP001189429">
    <property type="component" value="Unassembled WGS sequence"/>
</dbReference>
<evidence type="ECO:0008006" key="4">
    <source>
        <dbReference type="Google" id="ProtNLM"/>
    </source>
</evidence>
<feature type="region of interest" description="Disordered" evidence="1">
    <location>
        <begin position="1"/>
        <end position="29"/>
    </location>
</feature>
<protein>
    <recommendedName>
        <fullName evidence="4">Protein-serine/threonine phosphatase</fullName>
    </recommendedName>
</protein>
<evidence type="ECO:0000256" key="1">
    <source>
        <dbReference type="SAM" id="MobiDB-lite"/>
    </source>
</evidence>
<feature type="compositionally biased region" description="Basic and acidic residues" evidence="1">
    <location>
        <begin position="361"/>
        <end position="375"/>
    </location>
</feature>
<proteinExistence type="predicted"/>
<gene>
    <name evidence="2" type="ORF">PCOR1329_LOCUS84586</name>
</gene>
<sequence>MGEAPRSDETGDVAESKVENQEHEDQDQLASAVSLKQDSLLVFDWDDTILPTSWLLRVNALTADAPMRPEVQRQVSALALVALKTLNMAQTMGTVIIITNSAPGWVDQSCQLFMPQLLHHVRGMHIAAKPLNAPLTFKINAFRRECRQFRNIVSIGDGDAERVAILRLQGADARSRMSPTAAGSEDLHGASRLIKSVKLLELPTCQQLISQHGMLQGRLRDVTAFQGSLDLKARAGPAGAQCSSPRGGPGAQPLFSLVHFGRAPGAGPPAPGGRGPGITGAASTSPARMAAQPDEGTRASAALGAARSHSAGPAGTAGGAPSQLPLIGRPATQDDAAASASAGPRGLLGRGATTPLGGALAERRGAGGEAPREAPEPAGGGAREDAVAPGAAAPGATHGGTAAGGEALWKVQMRTGAGSKTAHPSPPRRRAAGDANAPYPSPTSPLSRSAPPMAR</sequence>
<dbReference type="PANTHER" id="PTHR38899">
    <property type="entry name" value="DOMAIN OOKINETE PROTEIN, PUTATIVE-RELATED"/>
    <property type="match status" value="1"/>
</dbReference>
<name>A0ABN9YC93_9DINO</name>
<evidence type="ECO:0000313" key="3">
    <source>
        <dbReference type="Proteomes" id="UP001189429"/>
    </source>
</evidence>
<feature type="compositionally biased region" description="Low complexity" evidence="1">
    <location>
        <begin position="387"/>
        <end position="396"/>
    </location>
</feature>
<reference evidence="2" key="1">
    <citation type="submission" date="2023-10" db="EMBL/GenBank/DDBJ databases">
        <authorList>
            <person name="Chen Y."/>
            <person name="Shah S."/>
            <person name="Dougan E. K."/>
            <person name="Thang M."/>
            <person name="Chan C."/>
        </authorList>
    </citation>
    <scope>NUCLEOTIDE SEQUENCE [LARGE SCALE GENOMIC DNA]</scope>
</reference>
<dbReference type="EMBL" id="CAUYUJ010022392">
    <property type="protein sequence ID" value="CAK0910391.1"/>
    <property type="molecule type" value="Genomic_DNA"/>
</dbReference>
<feature type="region of interest" description="Disordered" evidence="1">
    <location>
        <begin position="235"/>
        <end position="455"/>
    </location>
</feature>
<evidence type="ECO:0000313" key="2">
    <source>
        <dbReference type="EMBL" id="CAK0910391.1"/>
    </source>
</evidence>
<comment type="caution">
    <text evidence="2">The sequence shown here is derived from an EMBL/GenBank/DDBJ whole genome shotgun (WGS) entry which is preliminary data.</text>
</comment>